<protein>
    <submittedName>
        <fullName evidence="1">Uncharacterized protein</fullName>
    </submittedName>
</protein>
<keyword evidence="2" id="KW-1185">Reference proteome</keyword>
<organism evidence="1 2">
    <name type="scientific">Lentzea pudingi</name>
    <dbReference type="NCBI Taxonomy" id="1789439"/>
    <lineage>
        <taxon>Bacteria</taxon>
        <taxon>Bacillati</taxon>
        <taxon>Actinomycetota</taxon>
        <taxon>Actinomycetes</taxon>
        <taxon>Pseudonocardiales</taxon>
        <taxon>Pseudonocardiaceae</taxon>
        <taxon>Lentzea</taxon>
    </lineage>
</organism>
<accession>A0ABQ2HYN9</accession>
<sequence>MQIRVGRLCRNLGDDPDLRRALQPGDALNQLADAVKRGADTDALTALLDAVEDVAASAGIDGVTTGDRQYEALPDVSVRTVRGWRCPHTHPCDRVETGRRTPVCALTSDELAPVKVISG</sequence>
<proteinExistence type="predicted"/>
<dbReference type="EMBL" id="BMNC01000004">
    <property type="protein sequence ID" value="GGM94608.1"/>
    <property type="molecule type" value="Genomic_DNA"/>
</dbReference>
<name>A0ABQ2HYN9_9PSEU</name>
<dbReference type="Proteomes" id="UP000597656">
    <property type="component" value="Unassembled WGS sequence"/>
</dbReference>
<gene>
    <name evidence="1" type="ORF">GCM10011609_35110</name>
</gene>
<dbReference type="RefSeq" id="WP_189155792.1">
    <property type="nucleotide sequence ID" value="NZ_BMNC01000004.1"/>
</dbReference>
<comment type="caution">
    <text evidence="1">The sequence shown here is derived from an EMBL/GenBank/DDBJ whole genome shotgun (WGS) entry which is preliminary data.</text>
</comment>
<evidence type="ECO:0000313" key="1">
    <source>
        <dbReference type="EMBL" id="GGM94608.1"/>
    </source>
</evidence>
<reference evidence="2" key="1">
    <citation type="journal article" date="2019" name="Int. J. Syst. Evol. Microbiol.">
        <title>The Global Catalogue of Microorganisms (GCM) 10K type strain sequencing project: providing services to taxonomists for standard genome sequencing and annotation.</title>
        <authorList>
            <consortium name="The Broad Institute Genomics Platform"/>
            <consortium name="The Broad Institute Genome Sequencing Center for Infectious Disease"/>
            <person name="Wu L."/>
            <person name="Ma J."/>
        </authorList>
    </citation>
    <scope>NUCLEOTIDE SEQUENCE [LARGE SCALE GENOMIC DNA]</scope>
    <source>
        <strain evidence="2">CGMCC 4.7319</strain>
    </source>
</reference>
<evidence type="ECO:0000313" key="2">
    <source>
        <dbReference type="Proteomes" id="UP000597656"/>
    </source>
</evidence>